<proteinExistence type="predicted"/>
<gene>
    <name evidence="1" type="ORF">C1645_730856</name>
</gene>
<dbReference type="Proteomes" id="UP000265703">
    <property type="component" value="Unassembled WGS sequence"/>
</dbReference>
<sequence>MERCLVWTLQNKINENDIYNKNEINEDLLDTIHNILRPYLKVLIESSKFHRNANINPFIDKVLASKRADEFAYLWKDHEEVFIYEQTGSPNFDDDTEFHIHDYKLLFMKKNIQKTKLCIKQNKQKNKLLVKRKVHILKQNLPILNHLKKQKK</sequence>
<accession>A0A397TMC7</accession>
<keyword evidence="2" id="KW-1185">Reference proteome</keyword>
<comment type="caution">
    <text evidence="1">The sequence shown here is derived from an EMBL/GenBank/DDBJ whole genome shotgun (WGS) entry which is preliminary data.</text>
</comment>
<protein>
    <submittedName>
        <fullName evidence="1">Uncharacterized protein</fullName>
    </submittedName>
</protein>
<dbReference type="OrthoDB" id="2429916at2759"/>
<organism evidence="1 2">
    <name type="scientific">Glomus cerebriforme</name>
    <dbReference type="NCBI Taxonomy" id="658196"/>
    <lineage>
        <taxon>Eukaryota</taxon>
        <taxon>Fungi</taxon>
        <taxon>Fungi incertae sedis</taxon>
        <taxon>Mucoromycota</taxon>
        <taxon>Glomeromycotina</taxon>
        <taxon>Glomeromycetes</taxon>
        <taxon>Glomerales</taxon>
        <taxon>Glomeraceae</taxon>
        <taxon>Glomus</taxon>
    </lineage>
</organism>
<reference evidence="1 2" key="1">
    <citation type="submission" date="2018-06" db="EMBL/GenBank/DDBJ databases">
        <title>Comparative genomics reveals the genomic features of Rhizophagus irregularis, R. cerebriforme, R. diaphanum and Gigaspora rosea, and their symbiotic lifestyle signature.</title>
        <authorList>
            <person name="Morin E."/>
            <person name="San Clemente H."/>
            <person name="Chen E.C.H."/>
            <person name="De La Providencia I."/>
            <person name="Hainaut M."/>
            <person name="Kuo A."/>
            <person name="Kohler A."/>
            <person name="Murat C."/>
            <person name="Tang N."/>
            <person name="Roy S."/>
            <person name="Loubradou J."/>
            <person name="Henrissat B."/>
            <person name="Grigoriev I.V."/>
            <person name="Corradi N."/>
            <person name="Roux C."/>
            <person name="Martin F.M."/>
        </authorList>
    </citation>
    <scope>NUCLEOTIDE SEQUENCE [LARGE SCALE GENOMIC DNA]</scope>
    <source>
        <strain evidence="1 2">DAOM 227022</strain>
    </source>
</reference>
<dbReference type="AlphaFoldDB" id="A0A397TMC7"/>
<evidence type="ECO:0000313" key="2">
    <source>
        <dbReference type="Proteomes" id="UP000265703"/>
    </source>
</evidence>
<evidence type="ECO:0000313" key="1">
    <source>
        <dbReference type="EMBL" id="RIA99400.1"/>
    </source>
</evidence>
<dbReference type="EMBL" id="QKYT01000004">
    <property type="protein sequence ID" value="RIA99400.1"/>
    <property type="molecule type" value="Genomic_DNA"/>
</dbReference>
<name>A0A397TMC7_9GLOM</name>